<reference evidence="1" key="1">
    <citation type="submission" date="2020-03" db="EMBL/GenBank/DDBJ databases">
        <title>The deep terrestrial virosphere.</title>
        <authorList>
            <person name="Holmfeldt K."/>
            <person name="Nilsson E."/>
            <person name="Simone D."/>
            <person name="Lopez-Fernandez M."/>
            <person name="Wu X."/>
            <person name="de Brujin I."/>
            <person name="Lundin D."/>
            <person name="Andersson A."/>
            <person name="Bertilsson S."/>
            <person name="Dopson M."/>
        </authorList>
    </citation>
    <scope>NUCLEOTIDE SEQUENCE</scope>
    <source>
        <strain evidence="3">MM415A00215</strain>
        <strain evidence="2">MM415B00223</strain>
        <strain evidence="1">TM448A00522</strain>
        <strain evidence="4">TM448B01741</strain>
    </source>
</reference>
<dbReference type="AlphaFoldDB" id="A0A6H1ZFR9"/>
<protein>
    <submittedName>
        <fullName evidence="1">Uncharacterized protein</fullName>
    </submittedName>
</protein>
<dbReference type="SUPFAM" id="SSF57802">
    <property type="entry name" value="Rubredoxin-like"/>
    <property type="match status" value="1"/>
</dbReference>
<dbReference type="EMBL" id="MT144819">
    <property type="protein sequence ID" value="QJH99953.1"/>
    <property type="molecule type" value="Genomic_DNA"/>
</dbReference>
<evidence type="ECO:0000313" key="2">
    <source>
        <dbReference type="EMBL" id="QJA67456.1"/>
    </source>
</evidence>
<proteinExistence type="predicted"/>
<organism evidence="1">
    <name type="scientific">viral metagenome</name>
    <dbReference type="NCBI Taxonomy" id="1070528"/>
    <lineage>
        <taxon>unclassified sequences</taxon>
        <taxon>metagenomes</taxon>
        <taxon>organismal metagenomes</taxon>
    </lineage>
</organism>
<evidence type="ECO:0000313" key="1">
    <source>
        <dbReference type="EMBL" id="QJA46766.1"/>
    </source>
</evidence>
<name>A0A6H1ZFR9_9ZZZZ</name>
<dbReference type="EMBL" id="MT144020">
    <property type="protein sequence ID" value="QJA46766.1"/>
    <property type="molecule type" value="Genomic_DNA"/>
</dbReference>
<dbReference type="EMBL" id="MT141571">
    <property type="protein sequence ID" value="QJA67456.1"/>
    <property type="molecule type" value="Genomic_DNA"/>
</dbReference>
<evidence type="ECO:0000313" key="3">
    <source>
        <dbReference type="EMBL" id="QJA84271.1"/>
    </source>
</evidence>
<sequence length="60" mass="7056">MRRENETHPFFRNDKPEDFVKINCRVCGIVFPGRRDEPDICPGCEYEEEMSVDRGDPPLI</sequence>
<accession>A0A6H1ZFR9</accession>
<gene>
    <name evidence="3" type="ORF">MM415A00215_0065</name>
    <name evidence="2" type="ORF">MM415B00223_0043</name>
    <name evidence="1" type="ORF">TM448A00522_0036</name>
    <name evidence="4" type="ORF">TM448B01741_0005</name>
</gene>
<evidence type="ECO:0000313" key="4">
    <source>
        <dbReference type="EMBL" id="QJH99953.1"/>
    </source>
</evidence>
<dbReference type="EMBL" id="MT142526">
    <property type="protein sequence ID" value="QJA84271.1"/>
    <property type="molecule type" value="Genomic_DNA"/>
</dbReference>